<dbReference type="EMBL" id="SADD01000002">
    <property type="protein sequence ID" value="RVU46850.1"/>
    <property type="molecule type" value="Genomic_DNA"/>
</dbReference>
<evidence type="ECO:0000259" key="1">
    <source>
        <dbReference type="Pfam" id="PF12680"/>
    </source>
</evidence>
<dbReference type="InterPro" id="IPR037401">
    <property type="entry name" value="SnoaL-like"/>
</dbReference>
<dbReference type="Pfam" id="PF12680">
    <property type="entry name" value="SnoaL_2"/>
    <property type="match status" value="1"/>
</dbReference>
<comment type="caution">
    <text evidence="2">The sequence shown here is derived from an EMBL/GenBank/DDBJ whole genome shotgun (WGS) entry which is preliminary data.</text>
</comment>
<keyword evidence="3" id="KW-1185">Reference proteome</keyword>
<reference evidence="2 3" key="1">
    <citation type="submission" date="2019-01" db="EMBL/GenBank/DDBJ databases">
        <title>Lujinxingia litoralis gen. nov., sp. nov. and Lujinxingia sediminis gen. nov., sp. nov., new members in the order Bradymonadales, isolated from coastal sediment.</title>
        <authorList>
            <person name="Li C.-M."/>
        </authorList>
    </citation>
    <scope>NUCLEOTIDE SEQUENCE [LARGE SCALE GENOMIC DNA]</scope>
    <source>
        <strain evidence="2 3">SEH01</strain>
    </source>
</reference>
<sequence length="139" mass="15132">MPTDLHALLSALNYALAGGDFDYILEHAADDIRWEIVGVMVIEGKDALAQAFEVFAHSETRGMELRSIFASHDEGVVHGTMRVATASGEERSYAFCDVYRFELADASTPLLQHLTSYIVMPQTGALTELLGEGTPPDEG</sequence>
<evidence type="ECO:0000313" key="3">
    <source>
        <dbReference type="Proteomes" id="UP000282926"/>
    </source>
</evidence>
<evidence type="ECO:0000313" key="2">
    <source>
        <dbReference type="EMBL" id="RVU46850.1"/>
    </source>
</evidence>
<gene>
    <name evidence="2" type="ORF">EA187_06875</name>
</gene>
<accession>A0ABY0CV13</accession>
<dbReference type="InterPro" id="IPR032710">
    <property type="entry name" value="NTF2-like_dom_sf"/>
</dbReference>
<organism evidence="2 3">
    <name type="scientific">Lujinxingia sediminis</name>
    <dbReference type="NCBI Taxonomy" id="2480984"/>
    <lineage>
        <taxon>Bacteria</taxon>
        <taxon>Deltaproteobacteria</taxon>
        <taxon>Bradymonadales</taxon>
        <taxon>Lujinxingiaceae</taxon>
        <taxon>Lujinxingia</taxon>
    </lineage>
</organism>
<dbReference type="Proteomes" id="UP000282926">
    <property type="component" value="Unassembled WGS sequence"/>
</dbReference>
<protein>
    <submittedName>
        <fullName evidence="2">Nuclear transport factor 2 family protein</fullName>
    </submittedName>
</protein>
<name>A0ABY0CV13_9DELT</name>
<dbReference type="SUPFAM" id="SSF54427">
    <property type="entry name" value="NTF2-like"/>
    <property type="match status" value="1"/>
</dbReference>
<dbReference type="RefSeq" id="WP_115606515.1">
    <property type="nucleotide sequence ID" value="NZ_SADD01000002.1"/>
</dbReference>
<proteinExistence type="predicted"/>
<dbReference type="Gene3D" id="3.10.450.50">
    <property type="match status" value="1"/>
</dbReference>
<feature type="domain" description="SnoaL-like" evidence="1">
    <location>
        <begin position="14"/>
        <end position="102"/>
    </location>
</feature>